<name>A0A5K1JRP4_9APHY</name>
<feature type="compositionally biased region" description="Polar residues" evidence="1">
    <location>
        <begin position="380"/>
        <end position="393"/>
    </location>
</feature>
<accession>A0A5K1JRP4</accession>
<feature type="compositionally biased region" description="Polar residues" evidence="1">
    <location>
        <begin position="298"/>
        <end position="309"/>
    </location>
</feature>
<sequence>MMNPYPLRGRATAPQGQRLQHVSTSQFAPPNTISPPNTIPPNTIPPNTIPPNTIPPNTIPPNTIPPNNAPPHNAPPHNAPPSNAPLTDVPTDDVSFDTDLNLTSSSSLSYPASITYQSAIRLIMSCAPFGVVPPILALPRPGSHDERDLFRRYLLEYLPYAMNIRILTMYGRLSHPKCVMILVAVFRCPPDIRKATLLLWQLNRRLFLRFIHWRLSWAPEPDRPAPTCPAEMKDRGLRNLGRVSSKDAEWLQLLLKVLGDSTELWKLRLEFFESDAVMAEPIPRPAPQFAPQAAPANMYSNQAGSTQSLPHRGGGPYNPGSTASSSAVSLPIPLSRDGTAHAGGSRFDAPNVRVRYGANTSGAPQSHGVHSAGTAAPVTSAAQGARYQNQPAPNENPHGVQGGPHGSSSSASIQSYESRVQQAIIKEQSIAFALSNRSTLVRARTEEINALVNLIVPHMGLYFGSLQSILSGRVQAIPIPQEHVDALLSIPGLIGRQTAALCVGLKEDLNIQTEA</sequence>
<feature type="compositionally biased region" description="Polar residues" evidence="1">
    <location>
        <begin position="14"/>
        <end position="27"/>
    </location>
</feature>
<organism evidence="2">
    <name type="scientific">Ganoderma boninense</name>
    <dbReference type="NCBI Taxonomy" id="34458"/>
    <lineage>
        <taxon>Eukaryota</taxon>
        <taxon>Fungi</taxon>
        <taxon>Dikarya</taxon>
        <taxon>Basidiomycota</taxon>
        <taxon>Agaricomycotina</taxon>
        <taxon>Agaricomycetes</taxon>
        <taxon>Polyporales</taxon>
        <taxon>Polyporaceae</taxon>
        <taxon>Ganoderma</taxon>
    </lineage>
</organism>
<evidence type="ECO:0000256" key="1">
    <source>
        <dbReference type="SAM" id="MobiDB-lite"/>
    </source>
</evidence>
<gene>
    <name evidence="2" type="primary">Q9HFZ4</name>
</gene>
<proteinExistence type="predicted"/>
<feature type="region of interest" description="Disordered" evidence="1">
    <location>
        <begin position="298"/>
        <end position="348"/>
    </location>
</feature>
<dbReference type="AlphaFoldDB" id="A0A5K1JRP4"/>
<feature type="compositionally biased region" description="Polar residues" evidence="1">
    <location>
        <begin position="319"/>
        <end position="328"/>
    </location>
</feature>
<feature type="compositionally biased region" description="Pro residues" evidence="1">
    <location>
        <begin position="37"/>
        <end position="83"/>
    </location>
</feature>
<dbReference type="EMBL" id="LR723711">
    <property type="protein sequence ID" value="VWO93974.1"/>
    <property type="molecule type" value="Genomic_DNA"/>
</dbReference>
<feature type="region of interest" description="Disordered" evidence="1">
    <location>
        <begin position="1"/>
        <end position="98"/>
    </location>
</feature>
<reference evidence="2" key="1">
    <citation type="submission" date="2019-10" db="EMBL/GenBank/DDBJ databases">
        <authorList>
            <person name="Nor Muhammad N."/>
        </authorList>
    </citation>
    <scope>NUCLEOTIDE SEQUENCE</scope>
</reference>
<feature type="region of interest" description="Disordered" evidence="1">
    <location>
        <begin position="380"/>
        <end position="413"/>
    </location>
</feature>
<protein>
    <submittedName>
        <fullName evidence="2">Repressed by TUP1 protein 1</fullName>
    </submittedName>
</protein>
<evidence type="ECO:0000313" key="2">
    <source>
        <dbReference type="EMBL" id="VWO93974.1"/>
    </source>
</evidence>